<evidence type="ECO:0000313" key="3">
    <source>
        <dbReference type="Proteomes" id="UP000784294"/>
    </source>
</evidence>
<dbReference type="AlphaFoldDB" id="A0A3S5FDG5"/>
<comment type="caution">
    <text evidence="2">The sequence shown here is derived from an EMBL/GenBank/DDBJ whole genome shotgun (WGS) entry which is preliminary data.</text>
</comment>
<name>A0A3S5FDG5_9PLAT</name>
<gene>
    <name evidence="2" type="ORF">PXEA_LOCUS12111</name>
</gene>
<protein>
    <submittedName>
        <fullName evidence="2">Uncharacterized protein</fullName>
    </submittedName>
</protein>
<dbReference type="EMBL" id="CAAALY010038060">
    <property type="protein sequence ID" value="VEL18671.1"/>
    <property type="molecule type" value="Genomic_DNA"/>
</dbReference>
<evidence type="ECO:0000313" key="2">
    <source>
        <dbReference type="EMBL" id="VEL18671.1"/>
    </source>
</evidence>
<keyword evidence="3" id="KW-1185">Reference proteome</keyword>
<reference evidence="2" key="1">
    <citation type="submission" date="2018-11" db="EMBL/GenBank/DDBJ databases">
        <authorList>
            <consortium name="Pathogen Informatics"/>
        </authorList>
    </citation>
    <scope>NUCLEOTIDE SEQUENCE</scope>
</reference>
<organism evidence="2 3">
    <name type="scientific">Protopolystoma xenopodis</name>
    <dbReference type="NCBI Taxonomy" id="117903"/>
    <lineage>
        <taxon>Eukaryota</taxon>
        <taxon>Metazoa</taxon>
        <taxon>Spiralia</taxon>
        <taxon>Lophotrochozoa</taxon>
        <taxon>Platyhelminthes</taxon>
        <taxon>Monogenea</taxon>
        <taxon>Polyopisthocotylea</taxon>
        <taxon>Polystomatidea</taxon>
        <taxon>Polystomatidae</taxon>
        <taxon>Protopolystoma</taxon>
    </lineage>
</organism>
<sequence length="245" mass="26843">MCAPTECGEDVNTDQFASQSRHWGLTPFFDPIPPLGIAAKNVNLLQLSAHVAACVWTGAERRTYTRIYSISRLTGWTTVYLIHHLFVVGLPTWMASEGRRVGRKVGKSGGDDGPPVAKWHRSVTGWPDWLFSSSRPASNMRSDSERQLAPISAGDSPRLEDVESPNSDEHSANWANACWVSDRLMILSGTRLNDLPTRGRARLPNGQEQSSVSGDRCLHGSTSLWAFCMSGDTKLSELGQFAVGT</sequence>
<feature type="compositionally biased region" description="Basic and acidic residues" evidence="1">
    <location>
        <begin position="157"/>
        <end position="170"/>
    </location>
</feature>
<evidence type="ECO:0000256" key="1">
    <source>
        <dbReference type="SAM" id="MobiDB-lite"/>
    </source>
</evidence>
<accession>A0A3S5FDG5</accession>
<proteinExistence type="predicted"/>
<dbReference type="Proteomes" id="UP000784294">
    <property type="component" value="Unassembled WGS sequence"/>
</dbReference>
<feature type="region of interest" description="Disordered" evidence="1">
    <location>
        <begin position="137"/>
        <end position="170"/>
    </location>
</feature>